<dbReference type="PROSITE" id="PS51257">
    <property type="entry name" value="PROKAR_LIPOPROTEIN"/>
    <property type="match status" value="1"/>
</dbReference>
<evidence type="ECO:0000256" key="3">
    <source>
        <dbReference type="ARBA" id="ARBA00023180"/>
    </source>
</evidence>
<keyword evidence="6" id="KW-1185">Reference proteome</keyword>
<dbReference type="EMBL" id="BJXR01000078">
    <property type="protein sequence ID" value="GEN13341.1"/>
    <property type="molecule type" value="Genomic_DNA"/>
</dbReference>
<dbReference type="SMART" id="SM00191">
    <property type="entry name" value="Int_alpha"/>
    <property type="match status" value="3"/>
</dbReference>
<dbReference type="EMBL" id="FOIB01000017">
    <property type="protein sequence ID" value="SEU41736.1"/>
    <property type="molecule type" value="Genomic_DNA"/>
</dbReference>
<protein>
    <submittedName>
        <fullName evidence="5">Repeat domain-containing protein</fullName>
    </submittedName>
</protein>
<name>A0A511TGR8_MYXFU</name>
<dbReference type="STRING" id="1334629.MFUL124B02_00570"/>
<evidence type="ECO:0000256" key="2">
    <source>
        <dbReference type="ARBA" id="ARBA00022737"/>
    </source>
</evidence>
<evidence type="ECO:0000313" key="6">
    <source>
        <dbReference type="Proteomes" id="UP000183760"/>
    </source>
</evidence>
<keyword evidence="2" id="KW-0677">Repeat</keyword>
<dbReference type="PANTHER" id="PTHR46580:SF4">
    <property type="entry name" value="ATP_GTP-BINDING PROTEIN"/>
    <property type="match status" value="1"/>
</dbReference>
<comment type="caution">
    <text evidence="4">The sequence shown here is derived from an EMBL/GenBank/DDBJ whole genome shotgun (WGS) entry which is preliminary data.</text>
</comment>
<dbReference type="InterPro" id="IPR028994">
    <property type="entry name" value="Integrin_alpha_N"/>
</dbReference>
<reference evidence="4 7" key="2">
    <citation type="submission" date="2019-07" db="EMBL/GenBank/DDBJ databases">
        <title>Whole genome shotgun sequence of Myxococcus fulvus NBRC 100333.</title>
        <authorList>
            <person name="Hosoyama A."/>
            <person name="Uohara A."/>
            <person name="Ohji S."/>
            <person name="Ichikawa N."/>
        </authorList>
    </citation>
    <scope>NUCLEOTIDE SEQUENCE [LARGE SCALE GENOMIC DNA]</scope>
    <source>
        <strain evidence="4 7">NBRC 100333</strain>
    </source>
</reference>
<keyword evidence="3" id="KW-0325">Glycoprotein</keyword>
<dbReference type="Pfam" id="PF13517">
    <property type="entry name" value="FG-GAP_3"/>
    <property type="match status" value="2"/>
</dbReference>
<dbReference type="GO" id="GO:0016641">
    <property type="term" value="F:oxidoreductase activity, acting on the CH-NH2 group of donors, oxygen as acceptor"/>
    <property type="evidence" value="ECO:0007669"/>
    <property type="project" value="InterPro"/>
</dbReference>
<dbReference type="AlphaFoldDB" id="A0A511TGR8"/>
<dbReference type="InterPro" id="IPR013519">
    <property type="entry name" value="Int_alpha_beta-p"/>
</dbReference>
<accession>A0A511TGR8</accession>
<dbReference type="Gene3D" id="2.130.10.130">
    <property type="entry name" value="Integrin alpha, N-terminal"/>
    <property type="match status" value="2"/>
</dbReference>
<dbReference type="PRINTS" id="PR00074">
    <property type="entry name" value="LYSYLOXIDASE"/>
</dbReference>
<evidence type="ECO:0000313" key="5">
    <source>
        <dbReference type="EMBL" id="SEU41736.1"/>
    </source>
</evidence>
<organism evidence="4 7">
    <name type="scientific">Myxococcus fulvus</name>
    <dbReference type="NCBI Taxonomy" id="33"/>
    <lineage>
        <taxon>Bacteria</taxon>
        <taxon>Pseudomonadati</taxon>
        <taxon>Myxococcota</taxon>
        <taxon>Myxococcia</taxon>
        <taxon>Myxococcales</taxon>
        <taxon>Cystobacterineae</taxon>
        <taxon>Myxococcaceae</taxon>
        <taxon>Myxococcus</taxon>
    </lineage>
</organism>
<sequence length="648" mass="69942">MRLSFVISVSTLLAVLGGCDDPDPEPEPGPELSETPLWQVKGTMTEAGECFGGSVALADFNGDGQKDLVVGSIPCQVLLAPTRHPGGVYIFPGQPPYFATEATSARMSWTNTHPQTSGTQLRMRVGEVNGDGFADLLVQARFGSQVFLGQADLKAMLASPAFRAPGNGLFLSSLFADLDGDGRDDLIVGRSTETSFYRATPGSEQGPFTLVRSLPGYYSIEVVGDLNGDGAVDVLMNQDESRIRRAYFLGCKTGSTFACEGLLSAEPLREEPFVSLTYRLPDLNGDGHREAVATADNGPYSVHLSEPDGSYASTPIWSTQGDPAFPTLGGFHAVGDLDGDGHRQDFVTGGLGRLYFFSPKEDLSQSLHPVWAWPRADTIPNGYENYRRYNVAVPGDLNGDGFDDLVVSSVPTGDLLEHPIGDVSVLSGGRVPESPAEPPRLMAATSCGLNLDPVNGKPDLTVDQDVLERTAHVTWKTFAADSCEVQEQCVLAPGRRKLLRFSTSIMNLGNKAAIFPPVEENPDMYVFDECHGHYHLANFAAYELRDAQGQQVMSGRKQGYALVDIQSYCADAEPVNYLYDPMGISAGWADIYTLDVPCQWVDVTDVPDGTYTFQVSVDTRDIVDEGTVHPNTVAFPVRLEGDTVTVLP</sequence>
<keyword evidence="1" id="KW-0732">Signal</keyword>
<evidence type="ECO:0000313" key="4">
    <source>
        <dbReference type="EMBL" id="GEN13341.1"/>
    </source>
</evidence>
<dbReference type="Proteomes" id="UP000183760">
    <property type="component" value="Unassembled WGS sequence"/>
</dbReference>
<dbReference type="Proteomes" id="UP000321514">
    <property type="component" value="Unassembled WGS sequence"/>
</dbReference>
<dbReference type="Pfam" id="PF01186">
    <property type="entry name" value="Lysyl_oxidase"/>
    <property type="match status" value="1"/>
</dbReference>
<proteinExistence type="predicted"/>
<dbReference type="GO" id="GO:0005507">
    <property type="term" value="F:copper ion binding"/>
    <property type="evidence" value="ECO:0007669"/>
    <property type="project" value="InterPro"/>
</dbReference>
<dbReference type="InterPro" id="IPR001695">
    <property type="entry name" value="Lysyl_oxidase"/>
</dbReference>
<reference evidence="5 6" key="1">
    <citation type="submission" date="2016-10" db="EMBL/GenBank/DDBJ databases">
        <authorList>
            <person name="Varghese N."/>
            <person name="Submissions S."/>
        </authorList>
    </citation>
    <scope>NUCLEOTIDE SEQUENCE [LARGE SCALE GENOMIC DNA]</scope>
    <source>
        <strain evidence="5 6">DSM 16525</strain>
    </source>
</reference>
<evidence type="ECO:0000256" key="1">
    <source>
        <dbReference type="ARBA" id="ARBA00022729"/>
    </source>
</evidence>
<dbReference type="InterPro" id="IPR013517">
    <property type="entry name" value="FG-GAP"/>
</dbReference>
<dbReference type="SUPFAM" id="SSF69318">
    <property type="entry name" value="Integrin alpha N-terminal domain"/>
    <property type="match status" value="1"/>
</dbReference>
<dbReference type="OrthoDB" id="284043at2"/>
<dbReference type="PANTHER" id="PTHR46580">
    <property type="entry name" value="SENSOR KINASE-RELATED"/>
    <property type="match status" value="1"/>
</dbReference>
<dbReference type="Pfam" id="PF01839">
    <property type="entry name" value="FG-GAP"/>
    <property type="match status" value="1"/>
</dbReference>
<evidence type="ECO:0000313" key="7">
    <source>
        <dbReference type="Proteomes" id="UP000321514"/>
    </source>
</evidence>
<gene>
    <name evidence="4" type="ORF">MFU01_83780</name>
    <name evidence="5" type="ORF">SAMN05443572_11766</name>
</gene>